<dbReference type="EMBL" id="PVZF01000001">
    <property type="protein sequence ID" value="PRY18362.1"/>
    <property type="molecule type" value="Genomic_DNA"/>
</dbReference>
<comment type="caution">
    <text evidence="1">The sequence shown here is derived from an EMBL/GenBank/DDBJ whole genome shotgun (WGS) entry which is preliminary data.</text>
</comment>
<protein>
    <submittedName>
        <fullName evidence="1">Uncharacterized protein</fullName>
    </submittedName>
</protein>
<dbReference type="AlphaFoldDB" id="A0A2T0RB19"/>
<dbReference type="Proteomes" id="UP000238083">
    <property type="component" value="Unassembled WGS sequence"/>
</dbReference>
<name>A0A2T0RB19_9ACTN</name>
<gene>
    <name evidence="1" type="ORF">CLV37_101607</name>
</gene>
<sequence>MPGTADKVFDGGAVPANLRLLEPPAASPTGTVFLRYALAEGVPAAGGVTAPGRGL</sequence>
<proteinExistence type="predicted"/>
<accession>A0A2T0RB19</accession>
<evidence type="ECO:0000313" key="2">
    <source>
        <dbReference type="Proteomes" id="UP000238083"/>
    </source>
</evidence>
<keyword evidence="2" id="KW-1185">Reference proteome</keyword>
<organism evidence="1 2">
    <name type="scientific">Kineococcus rhizosphaerae</name>
    <dbReference type="NCBI Taxonomy" id="559628"/>
    <lineage>
        <taxon>Bacteria</taxon>
        <taxon>Bacillati</taxon>
        <taxon>Actinomycetota</taxon>
        <taxon>Actinomycetes</taxon>
        <taxon>Kineosporiales</taxon>
        <taxon>Kineosporiaceae</taxon>
        <taxon>Kineococcus</taxon>
    </lineage>
</organism>
<evidence type="ECO:0000313" key="1">
    <source>
        <dbReference type="EMBL" id="PRY18362.1"/>
    </source>
</evidence>
<reference evidence="1 2" key="1">
    <citation type="submission" date="2018-03" db="EMBL/GenBank/DDBJ databases">
        <title>Genomic Encyclopedia of Archaeal and Bacterial Type Strains, Phase II (KMG-II): from individual species to whole genera.</title>
        <authorList>
            <person name="Goeker M."/>
        </authorList>
    </citation>
    <scope>NUCLEOTIDE SEQUENCE [LARGE SCALE GENOMIC DNA]</scope>
    <source>
        <strain evidence="1 2">DSM 19711</strain>
    </source>
</reference>